<accession>A0A1D1Z6Q4</accession>
<feature type="region of interest" description="Disordered" evidence="3">
    <location>
        <begin position="1"/>
        <end position="30"/>
    </location>
</feature>
<dbReference type="Gene3D" id="3.30.420.10">
    <property type="entry name" value="Ribonuclease H-like superfamily/Ribonuclease H"/>
    <property type="match status" value="1"/>
</dbReference>
<dbReference type="PANTHER" id="PTHR13620:SF121">
    <property type="entry name" value="EMB|CAB82946.1-RELATED"/>
    <property type="match status" value="1"/>
</dbReference>
<protein>
    <submittedName>
        <fullName evidence="4">Werner Syndrome-like exonuclease</fullName>
    </submittedName>
</protein>
<dbReference type="EMBL" id="GDJX01005380">
    <property type="protein sequence ID" value="JAT62556.1"/>
    <property type="molecule type" value="Transcribed_RNA"/>
</dbReference>
<dbReference type="GO" id="GO:0003676">
    <property type="term" value="F:nucleic acid binding"/>
    <property type="evidence" value="ECO:0007669"/>
    <property type="project" value="InterPro"/>
</dbReference>
<organism evidence="4">
    <name type="scientific">Anthurium amnicola</name>
    <dbReference type="NCBI Taxonomy" id="1678845"/>
    <lineage>
        <taxon>Eukaryota</taxon>
        <taxon>Viridiplantae</taxon>
        <taxon>Streptophyta</taxon>
        <taxon>Embryophyta</taxon>
        <taxon>Tracheophyta</taxon>
        <taxon>Spermatophyta</taxon>
        <taxon>Magnoliopsida</taxon>
        <taxon>Liliopsida</taxon>
        <taxon>Araceae</taxon>
        <taxon>Pothoideae</taxon>
        <taxon>Potheae</taxon>
        <taxon>Anthurium</taxon>
    </lineage>
</organism>
<dbReference type="InterPro" id="IPR036397">
    <property type="entry name" value="RNaseH_sf"/>
</dbReference>
<gene>
    <name evidence="4" type="primary">WRNexo</name>
    <name evidence="4" type="ORF">g.94675</name>
</gene>
<evidence type="ECO:0000313" key="4">
    <source>
        <dbReference type="EMBL" id="JAT62556.1"/>
    </source>
</evidence>
<dbReference type="PANTHER" id="PTHR13620">
    <property type="entry name" value="3-5 EXONUCLEASE"/>
    <property type="match status" value="1"/>
</dbReference>
<name>A0A1D1Z6Q4_9ARAE</name>
<keyword evidence="1" id="KW-0540">Nuclease</keyword>
<dbReference type="InterPro" id="IPR051132">
    <property type="entry name" value="3-5_Exonuclease_domain"/>
</dbReference>
<dbReference type="GO" id="GO:0005634">
    <property type="term" value="C:nucleus"/>
    <property type="evidence" value="ECO:0007669"/>
    <property type="project" value="TreeGrafter"/>
</dbReference>
<dbReference type="SUPFAM" id="SSF53098">
    <property type="entry name" value="Ribonuclease H-like"/>
    <property type="match status" value="1"/>
</dbReference>
<dbReference type="GO" id="GO:0005737">
    <property type="term" value="C:cytoplasm"/>
    <property type="evidence" value="ECO:0007669"/>
    <property type="project" value="TreeGrafter"/>
</dbReference>
<reference evidence="4" key="1">
    <citation type="submission" date="2015-07" db="EMBL/GenBank/DDBJ databases">
        <title>Transcriptome Assembly of Anthurium amnicola.</title>
        <authorList>
            <person name="Suzuki J."/>
        </authorList>
    </citation>
    <scope>NUCLEOTIDE SEQUENCE</scope>
</reference>
<evidence type="ECO:0000256" key="1">
    <source>
        <dbReference type="ARBA" id="ARBA00022722"/>
    </source>
</evidence>
<feature type="compositionally biased region" description="Acidic residues" evidence="3">
    <location>
        <begin position="19"/>
        <end position="30"/>
    </location>
</feature>
<keyword evidence="4" id="KW-0269">Exonuclease</keyword>
<evidence type="ECO:0000256" key="3">
    <source>
        <dbReference type="SAM" id="MobiDB-lite"/>
    </source>
</evidence>
<dbReference type="InterPro" id="IPR012337">
    <property type="entry name" value="RNaseH-like_sf"/>
</dbReference>
<keyword evidence="2" id="KW-0378">Hydrolase</keyword>
<evidence type="ECO:0000256" key="2">
    <source>
        <dbReference type="ARBA" id="ARBA00022801"/>
    </source>
</evidence>
<proteinExistence type="predicted"/>
<sequence length="281" mass="30400">MAMKGGRGPVEITMRRIEEDEPEEDEPEDDASLGAYALQFGDRQIAVTNAGYGDADVTEWIRGVQRVHRERLRGGLCSAGAVDLVVGLCTFRRKPSLFFRKGTKKAAGADNHPIAVMSLCSGGHCLVLPVEDDEHGRCSYQRHPFSHPLAAFLGGRRTRFVGIGIKAAAERLERVWGVRLGDATELRPLVARAFGRQAVPPLKGGGGDADGLRKMAAVALKGVDAGKKPAAIEFNDWGCALYSRDEIMYAAVDAFLSCEIAEASFHEIAHRPPPHAKKDAV</sequence>
<dbReference type="GO" id="GO:0008408">
    <property type="term" value="F:3'-5' exonuclease activity"/>
    <property type="evidence" value="ECO:0007669"/>
    <property type="project" value="TreeGrafter"/>
</dbReference>
<dbReference type="AlphaFoldDB" id="A0A1D1Z6Q4"/>